<feature type="transmembrane region" description="Helical" evidence="1">
    <location>
        <begin position="859"/>
        <end position="882"/>
    </location>
</feature>
<feature type="transmembrane region" description="Helical" evidence="1">
    <location>
        <begin position="902"/>
        <end position="924"/>
    </location>
</feature>
<feature type="transmembrane region" description="Helical" evidence="1">
    <location>
        <begin position="363"/>
        <end position="384"/>
    </location>
</feature>
<protein>
    <submittedName>
        <fullName evidence="2">CPBP family intramembrane metalloprotease</fullName>
    </submittedName>
</protein>
<feature type="transmembrane region" description="Helical" evidence="1">
    <location>
        <begin position="583"/>
        <end position="604"/>
    </location>
</feature>
<keyword evidence="1" id="KW-0472">Membrane</keyword>
<feature type="transmembrane region" description="Helical" evidence="1">
    <location>
        <begin position="1046"/>
        <end position="1067"/>
    </location>
</feature>
<keyword evidence="2" id="KW-0378">Hydrolase</keyword>
<feature type="transmembrane region" description="Helical" evidence="1">
    <location>
        <begin position="827"/>
        <end position="847"/>
    </location>
</feature>
<feature type="transmembrane region" description="Helical" evidence="1">
    <location>
        <begin position="404"/>
        <end position="424"/>
    </location>
</feature>
<feature type="transmembrane region" description="Helical" evidence="1">
    <location>
        <begin position="986"/>
        <end position="1010"/>
    </location>
</feature>
<feature type="transmembrane region" description="Helical" evidence="1">
    <location>
        <begin position="274"/>
        <end position="294"/>
    </location>
</feature>
<evidence type="ECO:0000313" key="3">
    <source>
        <dbReference type="Proteomes" id="UP000777784"/>
    </source>
</evidence>
<keyword evidence="1" id="KW-0812">Transmembrane</keyword>
<feature type="transmembrane region" description="Helical" evidence="1">
    <location>
        <begin position="1022"/>
        <end position="1040"/>
    </location>
</feature>
<dbReference type="Proteomes" id="UP000777784">
    <property type="component" value="Unassembled WGS sequence"/>
</dbReference>
<feature type="transmembrane region" description="Helical" evidence="1">
    <location>
        <begin position="445"/>
        <end position="462"/>
    </location>
</feature>
<feature type="transmembrane region" description="Helical" evidence="1">
    <location>
        <begin position="944"/>
        <end position="966"/>
    </location>
</feature>
<dbReference type="AlphaFoldDB" id="A0A948RUK9"/>
<keyword evidence="2" id="KW-0645">Protease</keyword>
<comment type="caution">
    <text evidence="2">The sequence shown here is derived from an EMBL/GenBank/DDBJ whole genome shotgun (WGS) entry which is preliminary data.</text>
</comment>
<proteinExistence type="predicted"/>
<organism evidence="2 3">
    <name type="scientific">Eiseniibacteriota bacterium</name>
    <dbReference type="NCBI Taxonomy" id="2212470"/>
    <lineage>
        <taxon>Bacteria</taxon>
        <taxon>Candidatus Eiseniibacteriota</taxon>
    </lineage>
</organism>
<evidence type="ECO:0000313" key="2">
    <source>
        <dbReference type="EMBL" id="MBU2689984.1"/>
    </source>
</evidence>
<evidence type="ECO:0000256" key="1">
    <source>
        <dbReference type="SAM" id="Phobius"/>
    </source>
</evidence>
<reference evidence="2" key="1">
    <citation type="submission" date="2021-05" db="EMBL/GenBank/DDBJ databases">
        <title>Energy efficiency and biological interactions define the core microbiome of deep oligotrophic groundwater.</title>
        <authorList>
            <person name="Mehrshad M."/>
            <person name="Lopez-Fernandez M."/>
            <person name="Bell E."/>
            <person name="Bernier-Latmani R."/>
            <person name="Bertilsson S."/>
            <person name="Dopson M."/>
        </authorList>
    </citation>
    <scope>NUCLEOTIDE SEQUENCE</scope>
    <source>
        <strain evidence="2">Modern_marine.mb.64</strain>
    </source>
</reference>
<keyword evidence="2" id="KW-0482">Metalloprotease</keyword>
<feature type="transmembrane region" description="Helical" evidence="1">
    <location>
        <begin position="468"/>
        <end position="486"/>
    </location>
</feature>
<sequence>MGGNEERLGRRGGFYLLICLLVSVITLGAGFYYYPQVVPEASIEFKLDRRSSEGEARAFLKNLDIDLDSHYHASRFVYDDAAKVFLERTVGLDIADSIFTQDLRIWRWAHRWYQPLHKEEFRVEVATTGEISRYLHLLDEDASGPNLSEAEARPIAEVFLAQQIGVDPGELVFLEAGITKRPNRTDHLFTWEVGDWDAAEGKLRHEVIVQGDQVGGYRLYLKIPESWTRSYAKLRSLNTSTGGVASGFYILTMLLMLAVLIVRVRRGDVRWRPAVLLGSLGLIFMLLGGLNNLPNSFFGYQTTEAYEAFMVQRLGGILLAAVGVGIFIFLLTASAEPLYREHYPGKLALQGILSGKIFRTRRFLLTSVLGLTLTSFFFAYQMIFYKVADHFGAWSPAEIPYDNLLNTAIPWAFLLVGGFLPAVSEEFIARMFSIPFFHRLLRRRFLAILIPAAIWGFAHSNYPNQPFYIRGLEVGLAGIIIGIVMVKVNILAPLIWHYTVDALYTGYLLFKSGNTYYVVSAAIVGGLFLLPILYAFVAYIVKGRFNDPEPLLNRTIGTAPPPPAEQGAPIIPFERRPLPRSTWIRAAAILIAGLMLLAVPAATVTDADKVAIPRTAALEAAEAFLQSRAVSPDSFRIAISLEDVLGNYDRLYLVKSLGSEGAAAFLDQYLHPVAWRVRLFQELREEEWVIGIDARTGETFFFRHTLAESAPGDSISREEASARARAALMNGGPDLSQSSLARADRLSIDLSQWEIAEVQEEARPGRKDHTVIFQSLPGLFPALGEGRLRRVVGLQGGVIDLQRVELKIPESWLRERQKTTLIRPLRIGLMIFTMGAGLGLIIWILLTGHRTGIVRWRPAFLFGTVFAILSLLNGANLFSVAMERYTTSIPWNIFLISVGTGMILWSVVVGLLAVMTFAFLQTVFPRFWDAMHRVSRISLRGEALWSTAALIGLLFIVKGLENLLAFVWPAGTLPGGAQLPDGSGGYLPLITALFLSLQKGLIVIVVLSLVGFLLRHPLRFKWIKPVVLGLSILALVPLSARTGSEFLVGLIPLIVTVTGMIFIIHWLMRDNPLAYVTGAIFIAVAGSVMGLVTSGILAWKVQALLLAAAAILAVVLFFLGRKGGGNLLTPAS</sequence>
<feature type="transmembrane region" description="Helical" evidence="1">
    <location>
        <begin position="516"/>
        <end position="541"/>
    </location>
</feature>
<feature type="transmembrane region" description="Helical" evidence="1">
    <location>
        <begin position="314"/>
        <end position="333"/>
    </location>
</feature>
<feature type="transmembrane region" description="Helical" evidence="1">
    <location>
        <begin position="1074"/>
        <end position="1097"/>
    </location>
</feature>
<feature type="transmembrane region" description="Helical" evidence="1">
    <location>
        <begin position="1103"/>
        <end position="1120"/>
    </location>
</feature>
<dbReference type="GO" id="GO:0008237">
    <property type="term" value="F:metallopeptidase activity"/>
    <property type="evidence" value="ECO:0007669"/>
    <property type="project" value="UniProtKB-KW"/>
</dbReference>
<feature type="transmembrane region" description="Helical" evidence="1">
    <location>
        <begin position="243"/>
        <end position="262"/>
    </location>
</feature>
<name>A0A948RUK9_UNCEI</name>
<keyword evidence="1" id="KW-1133">Transmembrane helix</keyword>
<gene>
    <name evidence="2" type="ORF">KJ970_03590</name>
</gene>
<dbReference type="EMBL" id="JAHJDP010000022">
    <property type="protein sequence ID" value="MBU2689984.1"/>
    <property type="molecule type" value="Genomic_DNA"/>
</dbReference>
<accession>A0A948RUK9</accession>
<feature type="transmembrane region" description="Helical" evidence="1">
    <location>
        <begin position="12"/>
        <end position="34"/>
    </location>
</feature>